<accession>A0A835RKQ1</accession>
<organism evidence="3 4">
    <name type="scientific">Vanilla planifolia</name>
    <name type="common">Vanilla</name>
    <dbReference type="NCBI Taxonomy" id="51239"/>
    <lineage>
        <taxon>Eukaryota</taxon>
        <taxon>Viridiplantae</taxon>
        <taxon>Streptophyta</taxon>
        <taxon>Embryophyta</taxon>
        <taxon>Tracheophyta</taxon>
        <taxon>Spermatophyta</taxon>
        <taxon>Magnoliopsida</taxon>
        <taxon>Liliopsida</taxon>
        <taxon>Asparagales</taxon>
        <taxon>Orchidaceae</taxon>
        <taxon>Vanilloideae</taxon>
        <taxon>Vanilleae</taxon>
        <taxon>Vanilla</taxon>
    </lineage>
</organism>
<gene>
    <name evidence="3" type="ORF">HPP92_005084</name>
</gene>
<proteinExistence type="predicted"/>
<keyword evidence="1" id="KW-1133">Transmembrane helix</keyword>
<keyword evidence="2" id="KW-0732">Signal</keyword>
<evidence type="ECO:0000313" key="4">
    <source>
        <dbReference type="Proteomes" id="UP000639772"/>
    </source>
</evidence>
<feature type="signal peptide" evidence="2">
    <location>
        <begin position="1"/>
        <end position="18"/>
    </location>
</feature>
<keyword evidence="1" id="KW-0812">Transmembrane</keyword>
<reference evidence="3 4" key="1">
    <citation type="journal article" date="2020" name="Nat. Food">
        <title>A phased Vanilla planifolia genome enables genetic improvement of flavour and production.</title>
        <authorList>
            <person name="Hasing T."/>
            <person name="Tang H."/>
            <person name="Brym M."/>
            <person name="Khazi F."/>
            <person name="Huang T."/>
            <person name="Chambers A.H."/>
        </authorList>
    </citation>
    <scope>NUCLEOTIDE SEQUENCE [LARGE SCALE GENOMIC DNA]</scope>
    <source>
        <tissue evidence="3">Leaf</tissue>
    </source>
</reference>
<evidence type="ECO:0000256" key="2">
    <source>
        <dbReference type="SAM" id="SignalP"/>
    </source>
</evidence>
<dbReference type="Proteomes" id="UP000639772">
    <property type="component" value="Unassembled WGS sequence"/>
</dbReference>
<protein>
    <submittedName>
        <fullName evidence="3">Uncharacterized protein</fullName>
    </submittedName>
</protein>
<evidence type="ECO:0000313" key="3">
    <source>
        <dbReference type="EMBL" id="KAG0494090.1"/>
    </source>
</evidence>
<dbReference type="AlphaFoldDB" id="A0A835RKQ1"/>
<name>A0A835RKQ1_VANPL</name>
<sequence>MNRAILADLVGLANLVDAVGECTQAVRKMATALDPCWRYGGRISQERNRGPFWSTCISCTLTIPVFLLIAVSVILNPSLNVPL</sequence>
<comment type="caution">
    <text evidence="3">The sequence shown here is derived from an EMBL/GenBank/DDBJ whole genome shotgun (WGS) entry which is preliminary data.</text>
</comment>
<feature type="chain" id="PRO_5032703295" evidence="2">
    <location>
        <begin position="19"/>
        <end position="83"/>
    </location>
</feature>
<dbReference type="EMBL" id="JADCNM010000002">
    <property type="protein sequence ID" value="KAG0494090.1"/>
    <property type="molecule type" value="Genomic_DNA"/>
</dbReference>
<keyword evidence="1" id="KW-0472">Membrane</keyword>
<evidence type="ECO:0000256" key="1">
    <source>
        <dbReference type="SAM" id="Phobius"/>
    </source>
</evidence>
<feature type="transmembrane region" description="Helical" evidence="1">
    <location>
        <begin position="52"/>
        <end position="75"/>
    </location>
</feature>